<comment type="caution">
    <text evidence="1">The sequence shown here is derived from an EMBL/GenBank/DDBJ whole genome shotgun (WGS) entry which is preliminary data.</text>
</comment>
<keyword evidence="2" id="KW-1185">Reference proteome</keyword>
<organism evidence="1 2">
    <name type="scientific">Streptosporangium carneum</name>
    <dbReference type="NCBI Taxonomy" id="47481"/>
    <lineage>
        <taxon>Bacteria</taxon>
        <taxon>Bacillati</taxon>
        <taxon>Actinomycetota</taxon>
        <taxon>Actinomycetes</taxon>
        <taxon>Streptosporangiales</taxon>
        <taxon>Streptosporangiaceae</taxon>
        <taxon>Streptosporangium</taxon>
    </lineage>
</organism>
<accession>A0A9W6MHI0</accession>
<proteinExistence type="predicted"/>
<evidence type="ECO:0000313" key="2">
    <source>
        <dbReference type="Proteomes" id="UP001143474"/>
    </source>
</evidence>
<evidence type="ECO:0000313" key="1">
    <source>
        <dbReference type="EMBL" id="GLK14261.1"/>
    </source>
</evidence>
<reference evidence="1" key="2">
    <citation type="submission" date="2023-01" db="EMBL/GenBank/DDBJ databases">
        <authorList>
            <person name="Sun Q."/>
            <person name="Evtushenko L."/>
        </authorList>
    </citation>
    <scope>NUCLEOTIDE SEQUENCE</scope>
    <source>
        <strain evidence="1">VKM Ac-2007</strain>
    </source>
</reference>
<protein>
    <submittedName>
        <fullName evidence="1">Uncharacterized protein</fullName>
    </submittedName>
</protein>
<dbReference type="EMBL" id="BSEV01000030">
    <property type="protein sequence ID" value="GLK14261.1"/>
    <property type="molecule type" value="Genomic_DNA"/>
</dbReference>
<gene>
    <name evidence="1" type="ORF">GCM10017600_76730</name>
</gene>
<name>A0A9W6MHI0_9ACTN</name>
<reference evidence="1" key="1">
    <citation type="journal article" date="2014" name="Int. J. Syst. Evol. Microbiol.">
        <title>Complete genome sequence of Corynebacterium casei LMG S-19264T (=DSM 44701T), isolated from a smear-ripened cheese.</title>
        <authorList>
            <consortium name="US DOE Joint Genome Institute (JGI-PGF)"/>
            <person name="Walter F."/>
            <person name="Albersmeier A."/>
            <person name="Kalinowski J."/>
            <person name="Ruckert C."/>
        </authorList>
    </citation>
    <scope>NUCLEOTIDE SEQUENCE</scope>
    <source>
        <strain evidence="1">VKM Ac-2007</strain>
    </source>
</reference>
<dbReference type="Proteomes" id="UP001143474">
    <property type="component" value="Unassembled WGS sequence"/>
</dbReference>
<dbReference type="AlphaFoldDB" id="A0A9W6MHI0"/>
<sequence>MNYAEDRGMNYVEERGEDGHPLCSRCDASRMVPILYGYPTYNEELEQALQAGLFILGGCTPCPERWVCLACHTRYRELPEPCWRWGKIIQGVPMEIGILRDGEPARAVVTVRRHEPWTLAFQIDEIGVIDYFDQPQIIAQGDDLFGALQQLCRAAARLKVLLLVNGARRDAYRCQVDGPDTEHLVSFRQPGRPASLADTGAIFDPADASLIGTPDEQDRIHAGR</sequence>